<dbReference type="EMBL" id="JBAMYC010000033">
    <property type="protein sequence ID" value="MEI1252955.1"/>
    <property type="molecule type" value="Genomic_DNA"/>
</dbReference>
<name>A0ABU8CY34_9HYPH</name>
<protein>
    <submittedName>
        <fullName evidence="1">Uncharacterized protein</fullName>
    </submittedName>
</protein>
<proteinExistence type="predicted"/>
<keyword evidence="2" id="KW-1185">Reference proteome</keyword>
<gene>
    <name evidence="1" type="ORF">V8Q02_33945</name>
</gene>
<feature type="non-terminal residue" evidence="1">
    <location>
        <position position="1"/>
    </location>
</feature>
<dbReference type="Proteomes" id="UP001531129">
    <property type="component" value="Unassembled WGS sequence"/>
</dbReference>
<evidence type="ECO:0000313" key="2">
    <source>
        <dbReference type="Proteomes" id="UP001531129"/>
    </source>
</evidence>
<comment type="caution">
    <text evidence="1">The sequence shown here is derived from an EMBL/GenBank/DDBJ whole genome shotgun (WGS) entry which is preliminary data.</text>
</comment>
<reference evidence="1 2" key="1">
    <citation type="submission" date="2024-01" db="EMBL/GenBank/DDBJ databases">
        <title>Draft genome sequences of three bacterial strains isolated from Acacia saligna represent a potential new species within the genus Rhizobium.</title>
        <authorList>
            <person name="Tambong J.T."/>
            <person name="Mnasri B."/>
        </authorList>
    </citation>
    <scope>NUCLEOTIDE SEQUENCE [LARGE SCALE GENOMIC DNA]</scope>
    <source>
        <strain evidence="1 2">1AS12I</strain>
    </source>
</reference>
<organism evidence="1 2">
    <name type="scientific">Rhizobium aouanii</name>
    <dbReference type="NCBI Taxonomy" id="3118145"/>
    <lineage>
        <taxon>Bacteria</taxon>
        <taxon>Pseudomonadati</taxon>
        <taxon>Pseudomonadota</taxon>
        <taxon>Alphaproteobacteria</taxon>
        <taxon>Hyphomicrobiales</taxon>
        <taxon>Rhizobiaceae</taxon>
        <taxon>Rhizobium/Agrobacterium group</taxon>
        <taxon>Rhizobium</taxon>
    </lineage>
</organism>
<accession>A0ABU8CY34</accession>
<sequence>RFMSKGDSGERGIDRIRDSAGMFTIGDENDGAVKSLAELLMVYLSGHHVASLGKFPIGVGEIPGNQRRDGVRYGYLIQFGGSIHRLG</sequence>
<evidence type="ECO:0000313" key="1">
    <source>
        <dbReference type="EMBL" id="MEI1252955.1"/>
    </source>
</evidence>